<evidence type="ECO:0000256" key="1">
    <source>
        <dbReference type="ARBA" id="ARBA00006518"/>
    </source>
</evidence>
<feature type="compositionally biased region" description="Polar residues" evidence="5">
    <location>
        <begin position="231"/>
        <end position="242"/>
    </location>
</feature>
<dbReference type="CDD" id="cd22541">
    <property type="entry name" value="SP5_N"/>
    <property type="match status" value="1"/>
</dbReference>
<organism evidence="7 8">
    <name type="scientific">Scleroderma citrinum Foug A</name>
    <dbReference type="NCBI Taxonomy" id="1036808"/>
    <lineage>
        <taxon>Eukaryota</taxon>
        <taxon>Fungi</taxon>
        <taxon>Dikarya</taxon>
        <taxon>Basidiomycota</taxon>
        <taxon>Agaricomycotina</taxon>
        <taxon>Agaricomycetes</taxon>
        <taxon>Agaricomycetidae</taxon>
        <taxon>Boletales</taxon>
        <taxon>Sclerodermatineae</taxon>
        <taxon>Sclerodermataceae</taxon>
        <taxon>Scleroderma</taxon>
    </lineage>
</organism>
<feature type="region of interest" description="Disordered" evidence="5">
    <location>
        <begin position="178"/>
        <end position="360"/>
    </location>
</feature>
<evidence type="ECO:0000256" key="2">
    <source>
        <dbReference type="ARBA" id="ARBA00022448"/>
    </source>
</evidence>
<dbReference type="InterPro" id="IPR028258">
    <property type="entry name" value="Sec3-PIP2_bind"/>
</dbReference>
<dbReference type="AlphaFoldDB" id="A0A0C3EEL3"/>
<feature type="compositionally biased region" description="Polar residues" evidence="5">
    <location>
        <begin position="326"/>
        <end position="335"/>
    </location>
</feature>
<dbReference type="GO" id="GO:0006887">
    <property type="term" value="P:exocytosis"/>
    <property type="evidence" value="ECO:0007669"/>
    <property type="project" value="UniProtKB-KW"/>
</dbReference>
<feature type="compositionally biased region" description="Polar residues" evidence="5">
    <location>
        <begin position="184"/>
        <end position="207"/>
    </location>
</feature>
<sequence length="1120" mass="124769">MTDNNDHTRQRIISSVFDKRNAGSTVQESYVAHIKIWEDADDGQGKKPRYILLSRATDGTGFLHKSKLNTNGSFSVGKTWKLAELRGIEVINPMSFNISLARTYKWQTENDVDQFAFVHALVELFRSLTGGQLHLVGVNDPSTDPTAGVPPPSYSGPHLPTAGKRTPLPAMSYARQLGHERTHTPLSQSSVLSHLVNPSSRSTSPTDSLRGPPTHVAAVRTTAGRRPPSPSNVQQLQLQADSSDIPGGPRPRNTNKPSNVIPPLSAPSTASSLPSSLMPARQQINRPSSRLSQDHTLSNKPSLDLPQTSSTLPAYPATAGLRPPSRTESSNSLQAASRAATPKPLEPQHPRREHNKRVSFFDPANQVSISRLVAGDLGDKEDVEGVEETHATILSVEEMLEGYDWASDDIFSRKSTTRGAADLVEARLLDELAALEKANIHSFLEADDRVNVVIKYLDESLSEVDAIDSLLSSYKIHLNAVRDDISFIQSQRRGLQVHTQNQRALLNELGNLLHTVQVDREALVTLTQESLEKPASIRRLEEAATGLYKALQASHDTAMAATMERLDEYRTYNSQFCKRIFDYLSIMVVAQAKIILEGNNGVNRTSVRARPTIVDHRSMETYLGRYTGLILYLKEMDEGVYSKLCAAYFSAASDLHGKQMKTFLSIYSALLKKPSEEDGEQSFAAASSNVKTGAIKRAGTIVRSPTEVQKRDRDKRRDDDYSSSEVLGYIFEEIAPLVIREGDFVADFLQINDAGLTFADYAGLENYFRRQAARGSGLSQSTMKLVRGAMDLIFGFLPQEVKHWIDNALGKDTLQVVGIIACLERYLAEAEERGNAFWLQMLDKQHIRLKGSFDRHINQQIKMIEETKLTSKKRKGVAHFVKYFPVYVGRMEQHLLSADGYEIRASVDLAYEKIVHSMFECLKHMATLDGDGEDKGQLNYHVLLVENMHYFVAEMSQLGVGSVTGFLKQAESIYNENLSAYVKIVLKRPFAKLIDFCDGLEQLLKTTAPSEVQKNNSYSKSALKRVLKEFDGKDIRKHVDVLFRRVEKHFTEAEENTTQEDRSGIAPGTVMVGVWKACEEELQKVTENFSMRVSECYADSGLSLEYTASDVEAAFKRHHA</sequence>
<dbReference type="InParanoid" id="A0A0C3EEL3"/>
<dbReference type="PANTHER" id="PTHR16092:SF14">
    <property type="entry name" value="EXOCYST COMPLEX COMPONENT 1 ISOFORM X1"/>
    <property type="match status" value="1"/>
</dbReference>
<dbReference type="OrthoDB" id="27109at2759"/>
<feature type="compositionally biased region" description="Low complexity" evidence="5">
    <location>
        <begin position="262"/>
        <end position="280"/>
    </location>
</feature>
<keyword evidence="8" id="KW-1185">Reference proteome</keyword>
<feature type="region of interest" description="Disordered" evidence="5">
    <location>
        <begin position="139"/>
        <end position="166"/>
    </location>
</feature>
<dbReference type="Pfam" id="PF20654">
    <property type="entry name" value="Sec3_C-term"/>
    <property type="match status" value="1"/>
</dbReference>
<evidence type="ECO:0000313" key="8">
    <source>
        <dbReference type="Proteomes" id="UP000053989"/>
    </source>
</evidence>
<evidence type="ECO:0000259" key="6">
    <source>
        <dbReference type="SMART" id="SM01313"/>
    </source>
</evidence>
<accession>A0A0C3EEL3</accession>
<gene>
    <name evidence="7" type="ORF">SCLCIDRAFT_1211593</name>
</gene>
<dbReference type="Pfam" id="PF15277">
    <property type="entry name" value="Sec3-PIP2_bind"/>
    <property type="match status" value="1"/>
</dbReference>
<dbReference type="GO" id="GO:0000145">
    <property type="term" value="C:exocyst"/>
    <property type="evidence" value="ECO:0007669"/>
    <property type="project" value="InterPro"/>
</dbReference>
<keyword evidence="3" id="KW-0268">Exocytosis</keyword>
<keyword evidence="4" id="KW-0175">Coiled coil</keyword>
<dbReference type="STRING" id="1036808.A0A0C3EEL3"/>
<evidence type="ECO:0000256" key="3">
    <source>
        <dbReference type="ARBA" id="ARBA00022483"/>
    </source>
</evidence>
<reference evidence="7 8" key="1">
    <citation type="submission" date="2014-04" db="EMBL/GenBank/DDBJ databases">
        <authorList>
            <consortium name="DOE Joint Genome Institute"/>
            <person name="Kuo A."/>
            <person name="Kohler A."/>
            <person name="Nagy L.G."/>
            <person name="Floudas D."/>
            <person name="Copeland A."/>
            <person name="Barry K.W."/>
            <person name="Cichocki N."/>
            <person name="Veneault-Fourrey C."/>
            <person name="LaButti K."/>
            <person name="Lindquist E.A."/>
            <person name="Lipzen A."/>
            <person name="Lundell T."/>
            <person name="Morin E."/>
            <person name="Murat C."/>
            <person name="Sun H."/>
            <person name="Tunlid A."/>
            <person name="Henrissat B."/>
            <person name="Grigoriev I.V."/>
            <person name="Hibbett D.S."/>
            <person name="Martin F."/>
            <person name="Nordberg H.P."/>
            <person name="Cantor M.N."/>
            <person name="Hua S.X."/>
        </authorList>
    </citation>
    <scope>NUCLEOTIDE SEQUENCE [LARGE SCALE GENOMIC DNA]</scope>
    <source>
        <strain evidence="7 8">Foug A</strain>
    </source>
</reference>
<dbReference type="Proteomes" id="UP000053989">
    <property type="component" value="Unassembled WGS sequence"/>
</dbReference>
<dbReference type="GO" id="GO:0005886">
    <property type="term" value="C:plasma membrane"/>
    <property type="evidence" value="ECO:0007669"/>
    <property type="project" value="TreeGrafter"/>
</dbReference>
<dbReference type="InterPro" id="IPR019160">
    <property type="entry name" value="Sec3_CC"/>
</dbReference>
<reference evidence="8" key="2">
    <citation type="submission" date="2015-01" db="EMBL/GenBank/DDBJ databases">
        <title>Evolutionary Origins and Diversification of the Mycorrhizal Mutualists.</title>
        <authorList>
            <consortium name="DOE Joint Genome Institute"/>
            <consortium name="Mycorrhizal Genomics Consortium"/>
            <person name="Kohler A."/>
            <person name="Kuo A."/>
            <person name="Nagy L.G."/>
            <person name="Floudas D."/>
            <person name="Copeland A."/>
            <person name="Barry K.W."/>
            <person name="Cichocki N."/>
            <person name="Veneault-Fourrey C."/>
            <person name="LaButti K."/>
            <person name="Lindquist E.A."/>
            <person name="Lipzen A."/>
            <person name="Lundell T."/>
            <person name="Morin E."/>
            <person name="Murat C."/>
            <person name="Riley R."/>
            <person name="Ohm R."/>
            <person name="Sun H."/>
            <person name="Tunlid A."/>
            <person name="Henrissat B."/>
            <person name="Grigoriev I.V."/>
            <person name="Hibbett D.S."/>
            <person name="Martin F."/>
        </authorList>
    </citation>
    <scope>NUCLEOTIDE SEQUENCE [LARGE SCALE GENOMIC DNA]</scope>
    <source>
        <strain evidence="8">Foug A</strain>
    </source>
</reference>
<evidence type="ECO:0000256" key="4">
    <source>
        <dbReference type="ARBA" id="ARBA00023054"/>
    </source>
</evidence>
<feature type="domain" description="Exocyst complex component Sec3 PIP2-binding N-terminal" evidence="6">
    <location>
        <begin position="44"/>
        <end position="128"/>
    </location>
</feature>
<dbReference type="GO" id="GO:0005546">
    <property type="term" value="F:phosphatidylinositol-4,5-bisphosphate binding"/>
    <property type="evidence" value="ECO:0007669"/>
    <property type="project" value="TreeGrafter"/>
</dbReference>
<dbReference type="Gene3D" id="2.30.29.90">
    <property type="match status" value="1"/>
</dbReference>
<dbReference type="SMART" id="SM01313">
    <property type="entry name" value="Sec3-PIP2_bind"/>
    <property type="match status" value="1"/>
</dbReference>
<dbReference type="PANTHER" id="PTHR16092">
    <property type="entry name" value="SEC3/SYNTAXIN-RELATED"/>
    <property type="match status" value="1"/>
</dbReference>
<keyword evidence="2" id="KW-0813">Transport</keyword>
<dbReference type="EMBL" id="KN822018">
    <property type="protein sequence ID" value="KIM66351.1"/>
    <property type="molecule type" value="Genomic_DNA"/>
</dbReference>
<dbReference type="CDD" id="cd13315">
    <property type="entry name" value="PH_Sec3"/>
    <property type="match status" value="1"/>
</dbReference>
<dbReference type="GO" id="GO:0006893">
    <property type="term" value="P:Golgi to plasma membrane transport"/>
    <property type="evidence" value="ECO:0007669"/>
    <property type="project" value="TreeGrafter"/>
</dbReference>
<feature type="compositionally biased region" description="Polar residues" evidence="5">
    <location>
        <begin position="282"/>
        <end position="312"/>
    </location>
</feature>
<dbReference type="InterPro" id="IPR048628">
    <property type="entry name" value="Sec3_C"/>
</dbReference>
<comment type="similarity">
    <text evidence="1">Belongs to the SEC3 family.</text>
</comment>
<evidence type="ECO:0000313" key="7">
    <source>
        <dbReference type="EMBL" id="KIM66351.1"/>
    </source>
</evidence>
<evidence type="ECO:0000256" key="5">
    <source>
        <dbReference type="SAM" id="MobiDB-lite"/>
    </source>
</evidence>
<proteinExistence type="inferred from homology"/>
<dbReference type="Pfam" id="PF09763">
    <property type="entry name" value="Sec3_CC"/>
    <property type="match status" value="1"/>
</dbReference>
<dbReference type="HOGENOM" id="CLU_002075_0_0_1"/>
<protein>
    <recommendedName>
        <fullName evidence="6">Exocyst complex component Sec3 PIP2-binding N-terminal domain-containing protein</fullName>
    </recommendedName>
</protein>
<name>A0A0C3EEL3_9AGAM</name>